<dbReference type="PANTHER" id="PTHR31657:SF40">
    <property type="entry name" value="ETHYLENE-RESPONSIVE TRANSCRIPTION FACTOR ERF062"/>
    <property type="match status" value="1"/>
</dbReference>
<keyword evidence="4" id="KW-0805">Transcription regulation</keyword>
<accession>A0AAV1EDF6</accession>
<feature type="domain" description="AP2/ERF" evidence="10">
    <location>
        <begin position="225"/>
        <end position="282"/>
    </location>
</feature>
<name>A0AAV1EDF6_OLDCO</name>
<dbReference type="InterPro" id="IPR001471">
    <property type="entry name" value="AP2/ERF_dom"/>
</dbReference>
<evidence type="ECO:0000259" key="10">
    <source>
        <dbReference type="PROSITE" id="PS51032"/>
    </source>
</evidence>
<evidence type="ECO:0000256" key="6">
    <source>
        <dbReference type="ARBA" id="ARBA00023159"/>
    </source>
</evidence>
<keyword evidence="7" id="KW-0804">Transcription</keyword>
<dbReference type="Gene3D" id="3.30.730.10">
    <property type="entry name" value="AP2/ERF domain"/>
    <property type="match status" value="1"/>
</dbReference>
<dbReference type="GO" id="GO:0006952">
    <property type="term" value="P:defense response"/>
    <property type="evidence" value="ECO:0007669"/>
    <property type="project" value="UniProtKB-KW"/>
</dbReference>
<dbReference type="PANTHER" id="PTHR31657">
    <property type="entry name" value="ETHYLENE-RESPONSIVE TRANSCRIPTION FACTOR ERF061"/>
    <property type="match status" value="1"/>
</dbReference>
<dbReference type="Proteomes" id="UP001161247">
    <property type="component" value="Chromosome 9"/>
</dbReference>
<dbReference type="GO" id="GO:0005634">
    <property type="term" value="C:nucleus"/>
    <property type="evidence" value="ECO:0007669"/>
    <property type="project" value="UniProtKB-SubCell"/>
</dbReference>
<dbReference type="SMART" id="SM00380">
    <property type="entry name" value="AP2"/>
    <property type="match status" value="1"/>
</dbReference>
<dbReference type="SUPFAM" id="SSF54171">
    <property type="entry name" value="DNA-binding domain"/>
    <property type="match status" value="1"/>
</dbReference>
<dbReference type="InterPro" id="IPR036955">
    <property type="entry name" value="AP2/ERF_dom_sf"/>
</dbReference>
<keyword evidence="12" id="KW-1185">Reference proteome</keyword>
<dbReference type="CDD" id="cd00018">
    <property type="entry name" value="AP2"/>
    <property type="match status" value="1"/>
</dbReference>
<comment type="similarity">
    <text evidence="9">Belongs to the AP2/ERF transcription factor family. ERF subfamily.</text>
</comment>
<dbReference type="Pfam" id="PF00847">
    <property type="entry name" value="AP2"/>
    <property type="match status" value="1"/>
</dbReference>
<comment type="subcellular location">
    <subcellularLocation>
        <location evidence="1">Nucleus</location>
    </subcellularLocation>
</comment>
<dbReference type="GO" id="GO:0009873">
    <property type="term" value="P:ethylene-activated signaling pathway"/>
    <property type="evidence" value="ECO:0007669"/>
    <property type="project" value="UniProtKB-KW"/>
</dbReference>
<gene>
    <name evidence="11" type="ORF">OLC1_LOCUS23752</name>
</gene>
<evidence type="ECO:0000256" key="2">
    <source>
        <dbReference type="ARBA" id="ARBA00022745"/>
    </source>
</evidence>
<evidence type="ECO:0000256" key="9">
    <source>
        <dbReference type="ARBA" id="ARBA00024343"/>
    </source>
</evidence>
<dbReference type="InterPro" id="IPR051758">
    <property type="entry name" value="ERF/AP2-like"/>
</dbReference>
<keyword evidence="5" id="KW-0238">DNA-binding</keyword>
<dbReference type="GO" id="GO:0000976">
    <property type="term" value="F:transcription cis-regulatory region binding"/>
    <property type="evidence" value="ECO:0007669"/>
    <property type="project" value="UniProtKB-ARBA"/>
</dbReference>
<keyword evidence="8" id="KW-0539">Nucleus</keyword>
<dbReference type="EMBL" id="OX459126">
    <property type="protein sequence ID" value="CAI9117735.1"/>
    <property type="molecule type" value="Genomic_DNA"/>
</dbReference>
<keyword evidence="3" id="KW-0611">Plant defense</keyword>
<keyword evidence="6" id="KW-0010">Activator</keyword>
<dbReference type="FunFam" id="3.30.730.10:FF:000001">
    <property type="entry name" value="Ethylene-responsive transcription factor 2"/>
    <property type="match status" value="1"/>
</dbReference>
<evidence type="ECO:0000256" key="8">
    <source>
        <dbReference type="ARBA" id="ARBA00023242"/>
    </source>
</evidence>
<evidence type="ECO:0000256" key="3">
    <source>
        <dbReference type="ARBA" id="ARBA00022821"/>
    </source>
</evidence>
<dbReference type="GO" id="GO:0003700">
    <property type="term" value="F:DNA-binding transcription factor activity"/>
    <property type="evidence" value="ECO:0007669"/>
    <property type="project" value="InterPro"/>
</dbReference>
<keyword evidence="2" id="KW-0936">Ethylene signaling pathway</keyword>
<protein>
    <submittedName>
        <fullName evidence="11">OLC1v1019199C1</fullName>
    </submittedName>
</protein>
<dbReference type="AlphaFoldDB" id="A0AAV1EDF6"/>
<dbReference type="InterPro" id="IPR016177">
    <property type="entry name" value="DNA-bd_dom_sf"/>
</dbReference>
<dbReference type="PROSITE" id="PS51032">
    <property type="entry name" value="AP2_ERF"/>
    <property type="match status" value="1"/>
</dbReference>
<proteinExistence type="inferred from homology"/>
<evidence type="ECO:0000313" key="12">
    <source>
        <dbReference type="Proteomes" id="UP001161247"/>
    </source>
</evidence>
<reference evidence="11" key="1">
    <citation type="submission" date="2023-03" db="EMBL/GenBank/DDBJ databases">
        <authorList>
            <person name="Julca I."/>
        </authorList>
    </citation>
    <scope>NUCLEOTIDE SEQUENCE</scope>
</reference>
<evidence type="ECO:0000256" key="1">
    <source>
        <dbReference type="ARBA" id="ARBA00004123"/>
    </source>
</evidence>
<evidence type="ECO:0000256" key="4">
    <source>
        <dbReference type="ARBA" id="ARBA00023015"/>
    </source>
</evidence>
<dbReference type="PRINTS" id="PR00367">
    <property type="entry name" value="ETHRSPELEMNT"/>
</dbReference>
<organism evidence="11 12">
    <name type="scientific">Oldenlandia corymbosa var. corymbosa</name>
    <dbReference type="NCBI Taxonomy" id="529605"/>
    <lineage>
        <taxon>Eukaryota</taxon>
        <taxon>Viridiplantae</taxon>
        <taxon>Streptophyta</taxon>
        <taxon>Embryophyta</taxon>
        <taxon>Tracheophyta</taxon>
        <taxon>Spermatophyta</taxon>
        <taxon>Magnoliopsida</taxon>
        <taxon>eudicotyledons</taxon>
        <taxon>Gunneridae</taxon>
        <taxon>Pentapetalae</taxon>
        <taxon>asterids</taxon>
        <taxon>lamiids</taxon>
        <taxon>Gentianales</taxon>
        <taxon>Rubiaceae</taxon>
        <taxon>Rubioideae</taxon>
        <taxon>Spermacoceae</taxon>
        <taxon>Hedyotis-Oldenlandia complex</taxon>
        <taxon>Oldenlandia</taxon>
    </lineage>
</organism>
<evidence type="ECO:0000256" key="5">
    <source>
        <dbReference type="ARBA" id="ARBA00023125"/>
    </source>
</evidence>
<sequence length="409" mass="45249">MYNKEEMPSFLELINSQGSGLFLEDDRLVSSSESSSSLEEASSGSGNSVNMVSPEFAEFSKQNMINEYNDHVHSFVSGSSTKLGSHGNQTPWNFLESFPAIRESLSSSQAPPDHHQPCSFPNLGLFLQEPSVLDVSKKAAESVGKAQKSEPVLSCQNPLFPMSQAGTEWLKINQNITNNAQKGGFSEFWLSTTKTQPMKFTGRRISNSNIQRSPVSSYSTSQRKLFRGVRQRHWGKWVAEIRLPRNRTRVWLGTFDTAEEAAFAYDTAAYMLRGDYAHLNFPDLKHQIKANSVSCNTAALLEAKLQAIQQNLSANTANKCPDQPSTATKPSVLNNNLSHISTAHKDIQWPNLGLTDCKTETAIMVDHHSSSKQKSHESGLSDLDSAVQLSRMPSLDMDTIWDALLVSDS</sequence>
<evidence type="ECO:0000256" key="7">
    <source>
        <dbReference type="ARBA" id="ARBA00023163"/>
    </source>
</evidence>
<evidence type="ECO:0000313" key="11">
    <source>
        <dbReference type="EMBL" id="CAI9117735.1"/>
    </source>
</evidence>